<keyword evidence="10" id="KW-0326">Glycosidase</keyword>
<evidence type="ECO:0000256" key="1">
    <source>
        <dbReference type="ARBA" id="ARBA00022723"/>
    </source>
</evidence>
<dbReference type="SUPFAM" id="SSF48150">
    <property type="entry name" value="DNA-glycosylase"/>
    <property type="match status" value="1"/>
</dbReference>
<keyword evidence="1 9" id="KW-0479">Metal-binding</keyword>
<evidence type="ECO:0000256" key="5">
    <source>
        <dbReference type="ARBA" id="ARBA00023204"/>
    </source>
</evidence>
<feature type="binding site" evidence="9">
    <location>
        <position position="19"/>
    </location>
    <ligand>
        <name>Zn(2+)</name>
        <dbReference type="ChEBI" id="CHEBI:29105"/>
    </ligand>
</feature>
<evidence type="ECO:0000256" key="2">
    <source>
        <dbReference type="ARBA" id="ARBA00022763"/>
    </source>
</evidence>
<dbReference type="GO" id="GO:0006284">
    <property type="term" value="P:base-excision repair"/>
    <property type="evidence" value="ECO:0007669"/>
    <property type="project" value="InterPro"/>
</dbReference>
<feature type="binding site" evidence="9">
    <location>
        <position position="181"/>
    </location>
    <ligand>
        <name>Zn(2+)</name>
        <dbReference type="ChEBI" id="CHEBI:29105"/>
    </ligand>
</feature>
<accession>A0A0H2YM11</accession>
<dbReference type="EMBL" id="CP000305">
    <property type="protein sequence ID" value="ABG20046.1"/>
    <property type="molecule type" value="Genomic_DNA"/>
</dbReference>
<feature type="binding site" evidence="9">
    <location>
        <position position="6"/>
    </location>
    <ligand>
        <name>Zn(2+)</name>
        <dbReference type="ChEBI" id="CHEBI:29105"/>
    </ligand>
</feature>
<dbReference type="InterPro" id="IPR011257">
    <property type="entry name" value="DNA_glycosylase"/>
</dbReference>
<dbReference type="FunFam" id="1.10.340.30:FF:000009">
    <property type="entry name" value="DNA-3-methyladenine glycosylase I"/>
    <property type="match status" value="1"/>
</dbReference>
<proteinExistence type="predicted"/>
<evidence type="ECO:0000256" key="9">
    <source>
        <dbReference type="PIRSR" id="PIRSR604597-1"/>
    </source>
</evidence>
<organism evidence="10 11">
    <name type="scientific">Yersinia pestis bv. Antiqua (strain Nepal516)</name>
    <dbReference type="NCBI Taxonomy" id="377628"/>
    <lineage>
        <taxon>Bacteria</taxon>
        <taxon>Pseudomonadati</taxon>
        <taxon>Pseudomonadota</taxon>
        <taxon>Gammaproteobacteria</taxon>
        <taxon>Enterobacterales</taxon>
        <taxon>Yersiniaceae</taxon>
        <taxon>Yersinia</taxon>
    </lineage>
</organism>
<evidence type="ECO:0000256" key="7">
    <source>
        <dbReference type="ARBA" id="ARBA00057608"/>
    </source>
</evidence>
<dbReference type="KEGG" id="ypn:YPN_3719"/>
<evidence type="ECO:0000256" key="4">
    <source>
        <dbReference type="ARBA" id="ARBA00022833"/>
    </source>
</evidence>
<gene>
    <name evidence="10" type="ordered locus">YPN_3719</name>
</gene>
<dbReference type="GO" id="GO:0008725">
    <property type="term" value="F:DNA-3-methyladenine glycosylase activity"/>
    <property type="evidence" value="ECO:0007669"/>
    <property type="project" value="UniProtKB-EC"/>
</dbReference>
<sequence length="190" mass="21561">MSLQRCGWVTSDPLYLAYHDTEWGVPLKDSRALFEMICLEGQQAGLSWITVLKKREHYRKSFHHFDPVKVAKMGPEEVEIRVQDSGIIRHRGKIQAIITNAQAYLAMEANGEDFSRFIWSFVDDEPKINHWWCLAEAPATTAVSDAMSKALKKCGFKFIGSTICYAFMQASGLVNDHMANCFCHPDNAVK</sequence>
<dbReference type="NCBIfam" id="TIGR00624">
    <property type="entry name" value="tag"/>
    <property type="match status" value="1"/>
</dbReference>
<keyword evidence="3 10" id="KW-0378">Hydrolase</keyword>
<keyword evidence="2" id="KW-0227">DNA damage</keyword>
<evidence type="ECO:0000313" key="11">
    <source>
        <dbReference type="Proteomes" id="UP000008936"/>
    </source>
</evidence>
<comment type="catalytic activity">
    <reaction evidence="6">
        <text>Hydrolysis of alkylated DNA, releasing 3-methyladenine.</text>
        <dbReference type="EC" id="3.2.2.20"/>
    </reaction>
</comment>
<dbReference type="Proteomes" id="UP000008936">
    <property type="component" value="Chromosome"/>
</dbReference>
<dbReference type="Gene3D" id="1.10.340.30">
    <property type="entry name" value="Hypothetical protein, domain 2"/>
    <property type="match status" value="1"/>
</dbReference>
<dbReference type="HOGENOM" id="CLU_083758_1_0_6"/>
<dbReference type="InterPro" id="IPR004597">
    <property type="entry name" value="Tag"/>
</dbReference>
<protein>
    <recommendedName>
        <fullName evidence="8">DNA-3-methyladenine glycosylase I</fullName>
        <ecNumber evidence="8">3.2.2.20</ecNumber>
    </recommendedName>
</protein>
<feature type="binding site" evidence="9">
    <location>
        <position position="177"/>
    </location>
    <ligand>
        <name>Zn(2+)</name>
        <dbReference type="ChEBI" id="CHEBI:29105"/>
    </ligand>
</feature>
<dbReference type="PANTHER" id="PTHR30037">
    <property type="entry name" value="DNA-3-METHYLADENINE GLYCOSYLASE 1"/>
    <property type="match status" value="1"/>
</dbReference>
<dbReference type="EC" id="3.2.2.20" evidence="8"/>
<comment type="function">
    <text evidence="7">Hydrolysis of the deoxyribose N-glycosidic bond to excise 3-methyladenine from the damaged DNA polymer formed by alkylation lesions.</text>
</comment>
<evidence type="ECO:0000313" key="10">
    <source>
        <dbReference type="EMBL" id="ABG20046.1"/>
    </source>
</evidence>
<dbReference type="Pfam" id="PF03352">
    <property type="entry name" value="Adenine_glyco"/>
    <property type="match status" value="1"/>
</dbReference>
<keyword evidence="5" id="KW-0234">DNA repair</keyword>
<evidence type="ECO:0000256" key="8">
    <source>
        <dbReference type="ARBA" id="ARBA00066766"/>
    </source>
</evidence>
<name>A0A0H2YM11_YERPN</name>
<reference evidence="10 11" key="1">
    <citation type="journal article" date="2006" name="J. Bacteriol.">
        <title>Complete genome sequence of Yersinia pestis strains Antiqua and Nepal516: evidence of gene reduction in an emerging pathogen.</title>
        <authorList>
            <person name="Chain P.S."/>
            <person name="Hu P."/>
            <person name="Malfatti S.A."/>
            <person name="Radnedge L."/>
            <person name="Larimer F."/>
            <person name="Vergez L.M."/>
            <person name="Worsham P."/>
            <person name="Chu M.C."/>
            <person name="Andersen G.L."/>
        </authorList>
    </citation>
    <scope>NUCLEOTIDE SEQUENCE [LARGE SCALE GENOMIC DNA]</scope>
    <source>
        <strain evidence="10 11">Nepal516</strain>
    </source>
</reference>
<dbReference type="GO" id="GO:0046872">
    <property type="term" value="F:metal ion binding"/>
    <property type="evidence" value="ECO:0007669"/>
    <property type="project" value="UniProtKB-KW"/>
</dbReference>
<dbReference type="AlphaFoldDB" id="A0A0H2YM11"/>
<dbReference type="RefSeq" id="WP_002223790.1">
    <property type="nucleotide sequence ID" value="NC_008149.1"/>
</dbReference>
<evidence type="ECO:0000256" key="3">
    <source>
        <dbReference type="ARBA" id="ARBA00022801"/>
    </source>
</evidence>
<evidence type="ECO:0000256" key="6">
    <source>
        <dbReference type="ARBA" id="ARBA00052558"/>
    </source>
</evidence>
<dbReference type="PANTHER" id="PTHR30037:SF4">
    <property type="entry name" value="DNA-3-METHYLADENINE GLYCOSYLASE I"/>
    <property type="match status" value="1"/>
</dbReference>
<dbReference type="InterPro" id="IPR052891">
    <property type="entry name" value="DNA-3mA_glycosylase"/>
</dbReference>
<keyword evidence="4 9" id="KW-0862">Zinc</keyword>
<dbReference type="InterPro" id="IPR005019">
    <property type="entry name" value="Adenine_glyco"/>
</dbReference>